<sequence>MHEAPDFAAIVDASPYNYLWLSPDLRILGANAAYLRASGRPLEQLAGRDVFDAFSPDLNDPEGVNLLRASFARVLETRQPDTIALLKYPIPDPAQGGKVLTERYWSIVHTPLLDARGEVSCIVQNPIDVTELYTLKKALRAAEQVRDFRFRTEGSIFTRSRELEETNRMLDAKLNDLRRLFEQAPGFVAVLRGPEFIFELANEAYQRLVGQRELVGKAFRDILPELGGQGFIEIMDEVLRTGKAFVGRGLKAVLEREPGGPKSDIYIDLMVQPITDPDGTVSNLFVQGHDITAQKRAEDDLRISNERWKLAIEGTGDGVWDWDMQTGEVCYSPRWKEMIGYADNEIGNTVVEWRDRLHPEDAMATLAALQECLDGKVSTFTDEHRLHCKDGCWKWVMARAVVVARDERRRPLRLTGTMTDISAKKESDERIWRDANFDTLTGLPNRRLFRDRLDQEVRKAHRTGVQAALLFIDLDRFKEVNDLLGHDAGDLLLTQAARRLSDCVRESDTVARLGGDEFTVIVTELDSVGHVEVIAKKILDALDAPFHLGNEVAYVSGSVGITLYPNDASTPEELIRNADQAMYAAKAGGRDQFSFFTRSMQEHAHARLRLGGDLRNALRDGQLRVYFQPVVDMHSGRIVKAEALLRWLHPTLGPVEPAEFIPLAEESGMINEIGDWVFRQAADCALRWSKELGVPFQVGVNKSPVQFLTQSREDSWMSYLRGRGMPGGSITIEITEGLLVNASSAIADRLIEYRDAGIELAIDDFGTGYSSLAFLKKFDVDYLKIDQSFVHDIAVDESDRAIAESMIVMAHRLGLKVIAEGIETREQCELLRDAGCDFGQGFLYAAPAPAEEFERMLARRGAFMQ</sequence>
<evidence type="ECO:0000259" key="4">
    <source>
        <dbReference type="PROSITE" id="PS50887"/>
    </source>
</evidence>
<dbReference type="SMART" id="SM00086">
    <property type="entry name" value="PAC"/>
    <property type="match status" value="2"/>
</dbReference>
<dbReference type="Gene3D" id="3.30.70.270">
    <property type="match status" value="1"/>
</dbReference>
<dbReference type="SMART" id="SM00267">
    <property type="entry name" value="GGDEF"/>
    <property type="match status" value="1"/>
</dbReference>
<dbReference type="InterPro" id="IPR052155">
    <property type="entry name" value="Biofilm_reg_signaling"/>
</dbReference>
<evidence type="ECO:0000313" key="5">
    <source>
        <dbReference type="EMBL" id="OWW20532.1"/>
    </source>
</evidence>
<evidence type="ECO:0000259" key="2">
    <source>
        <dbReference type="PROSITE" id="PS50113"/>
    </source>
</evidence>
<dbReference type="PROSITE" id="PS50113">
    <property type="entry name" value="PAC"/>
    <property type="match status" value="2"/>
</dbReference>
<reference evidence="5 6" key="1">
    <citation type="submission" date="2016-02" db="EMBL/GenBank/DDBJ databases">
        <authorList>
            <person name="Wen L."/>
            <person name="He K."/>
            <person name="Yang H."/>
        </authorList>
    </citation>
    <scope>NUCLEOTIDE SEQUENCE [LARGE SCALE GENOMIC DNA]</scope>
    <source>
        <strain evidence="5 6">TSA40</strain>
    </source>
</reference>
<dbReference type="PANTHER" id="PTHR44757:SF2">
    <property type="entry name" value="BIOFILM ARCHITECTURE MAINTENANCE PROTEIN MBAA"/>
    <property type="match status" value="1"/>
</dbReference>
<dbReference type="SMART" id="SM00052">
    <property type="entry name" value="EAL"/>
    <property type="match status" value="1"/>
</dbReference>
<dbReference type="Pfam" id="PF08448">
    <property type="entry name" value="PAS_4"/>
    <property type="match status" value="2"/>
</dbReference>
<dbReference type="Pfam" id="PF00563">
    <property type="entry name" value="EAL"/>
    <property type="match status" value="1"/>
</dbReference>
<dbReference type="InterPro" id="IPR035965">
    <property type="entry name" value="PAS-like_dom_sf"/>
</dbReference>
<evidence type="ECO:0008006" key="7">
    <source>
        <dbReference type="Google" id="ProtNLM"/>
    </source>
</evidence>
<dbReference type="CDD" id="cd00130">
    <property type="entry name" value="PAS"/>
    <property type="match status" value="1"/>
</dbReference>
<dbReference type="InterPro" id="IPR001633">
    <property type="entry name" value="EAL_dom"/>
</dbReference>
<dbReference type="Gene3D" id="3.30.450.20">
    <property type="entry name" value="PAS domain"/>
    <property type="match status" value="3"/>
</dbReference>
<name>A0A254TGV9_9BURK</name>
<gene>
    <name evidence="5" type="ORF">AYR66_14580</name>
</gene>
<dbReference type="EMBL" id="LSTO01000001">
    <property type="protein sequence ID" value="OWW20532.1"/>
    <property type="molecule type" value="Genomic_DNA"/>
</dbReference>
<dbReference type="CDD" id="cd01949">
    <property type="entry name" value="GGDEF"/>
    <property type="match status" value="1"/>
</dbReference>
<dbReference type="InterPro" id="IPR013655">
    <property type="entry name" value="PAS_fold_3"/>
</dbReference>
<dbReference type="PROSITE" id="PS50883">
    <property type="entry name" value="EAL"/>
    <property type="match status" value="1"/>
</dbReference>
<dbReference type="PANTHER" id="PTHR44757">
    <property type="entry name" value="DIGUANYLATE CYCLASE DGCP"/>
    <property type="match status" value="1"/>
</dbReference>
<dbReference type="InterPro" id="IPR001610">
    <property type="entry name" value="PAC"/>
</dbReference>
<feature type="domain" description="PAS" evidence="1">
    <location>
        <begin position="304"/>
        <end position="376"/>
    </location>
</feature>
<dbReference type="AlphaFoldDB" id="A0A254TGV9"/>
<dbReference type="SUPFAM" id="SSF141868">
    <property type="entry name" value="EAL domain-like"/>
    <property type="match status" value="1"/>
</dbReference>
<dbReference type="Pfam" id="PF00990">
    <property type="entry name" value="GGDEF"/>
    <property type="match status" value="1"/>
</dbReference>
<dbReference type="FunFam" id="3.30.70.270:FF:000001">
    <property type="entry name" value="Diguanylate cyclase domain protein"/>
    <property type="match status" value="1"/>
</dbReference>
<evidence type="ECO:0000259" key="1">
    <source>
        <dbReference type="PROSITE" id="PS50112"/>
    </source>
</evidence>
<feature type="domain" description="EAL" evidence="3">
    <location>
        <begin position="607"/>
        <end position="861"/>
    </location>
</feature>
<evidence type="ECO:0000259" key="3">
    <source>
        <dbReference type="PROSITE" id="PS50883"/>
    </source>
</evidence>
<dbReference type="CDD" id="cd01948">
    <property type="entry name" value="EAL"/>
    <property type="match status" value="1"/>
</dbReference>
<keyword evidence="6" id="KW-1185">Reference proteome</keyword>
<dbReference type="NCBIfam" id="TIGR00229">
    <property type="entry name" value="sensory_box"/>
    <property type="match status" value="2"/>
</dbReference>
<dbReference type="OrthoDB" id="9813903at2"/>
<dbReference type="PROSITE" id="PS50112">
    <property type="entry name" value="PAS"/>
    <property type="match status" value="1"/>
</dbReference>
<dbReference type="Proteomes" id="UP000197535">
    <property type="component" value="Unassembled WGS sequence"/>
</dbReference>
<dbReference type="Pfam" id="PF08447">
    <property type="entry name" value="PAS_3"/>
    <property type="match status" value="1"/>
</dbReference>
<dbReference type="NCBIfam" id="TIGR00254">
    <property type="entry name" value="GGDEF"/>
    <property type="match status" value="1"/>
</dbReference>
<organism evidence="5 6">
    <name type="scientific">Noviherbaspirillum denitrificans</name>
    <dbReference type="NCBI Taxonomy" id="1968433"/>
    <lineage>
        <taxon>Bacteria</taxon>
        <taxon>Pseudomonadati</taxon>
        <taxon>Pseudomonadota</taxon>
        <taxon>Betaproteobacteria</taxon>
        <taxon>Burkholderiales</taxon>
        <taxon>Oxalobacteraceae</taxon>
        <taxon>Noviherbaspirillum</taxon>
    </lineage>
</organism>
<comment type="caution">
    <text evidence="5">The sequence shown here is derived from an EMBL/GenBank/DDBJ whole genome shotgun (WGS) entry which is preliminary data.</text>
</comment>
<dbReference type="InterPro" id="IPR000160">
    <property type="entry name" value="GGDEF_dom"/>
</dbReference>
<dbReference type="Gene3D" id="3.20.20.450">
    <property type="entry name" value="EAL domain"/>
    <property type="match status" value="1"/>
</dbReference>
<dbReference type="InterPro" id="IPR013656">
    <property type="entry name" value="PAS_4"/>
</dbReference>
<dbReference type="SUPFAM" id="SSF55073">
    <property type="entry name" value="Nucleotide cyclase"/>
    <property type="match status" value="1"/>
</dbReference>
<proteinExistence type="predicted"/>
<dbReference type="InterPro" id="IPR035919">
    <property type="entry name" value="EAL_sf"/>
</dbReference>
<dbReference type="InterPro" id="IPR000014">
    <property type="entry name" value="PAS"/>
</dbReference>
<dbReference type="PROSITE" id="PS50887">
    <property type="entry name" value="GGDEF"/>
    <property type="match status" value="1"/>
</dbReference>
<evidence type="ECO:0000313" key="6">
    <source>
        <dbReference type="Proteomes" id="UP000197535"/>
    </source>
</evidence>
<dbReference type="SUPFAM" id="SSF55785">
    <property type="entry name" value="PYP-like sensor domain (PAS domain)"/>
    <property type="match status" value="3"/>
</dbReference>
<protein>
    <recommendedName>
        <fullName evidence="7">Diguanylate cyclase</fullName>
    </recommendedName>
</protein>
<feature type="domain" description="PAC" evidence="2">
    <location>
        <begin position="248"/>
        <end position="303"/>
    </location>
</feature>
<accession>A0A254TGV9</accession>
<dbReference type="GO" id="GO:0003824">
    <property type="term" value="F:catalytic activity"/>
    <property type="evidence" value="ECO:0007669"/>
    <property type="project" value="UniProtKB-ARBA"/>
</dbReference>
<dbReference type="InterPro" id="IPR000700">
    <property type="entry name" value="PAS-assoc_C"/>
</dbReference>
<feature type="domain" description="GGDEF" evidence="4">
    <location>
        <begin position="465"/>
        <end position="598"/>
    </location>
</feature>
<dbReference type="RefSeq" id="WP_088707405.1">
    <property type="nucleotide sequence ID" value="NZ_LSTO01000001.1"/>
</dbReference>
<dbReference type="SMART" id="SM00091">
    <property type="entry name" value="PAS"/>
    <property type="match status" value="3"/>
</dbReference>
<dbReference type="InterPro" id="IPR029787">
    <property type="entry name" value="Nucleotide_cyclase"/>
</dbReference>
<dbReference type="InterPro" id="IPR043128">
    <property type="entry name" value="Rev_trsase/Diguanyl_cyclase"/>
</dbReference>
<feature type="domain" description="PAC" evidence="2">
    <location>
        <begin position="380"/>
        <end position="433"/>
    </location>
</feature>